<keyword evidence="2" id="KW-0812">Transmembrane</keyword>
<protein>
    <submittedName>
        <fullName evidence="4">Autotransporter outer membrane beta-barrel domain-containing protein</fullName>
    </submittedName>
</protein>
<dbReference type="Proteomes" id="UP001296921">
    <property type="component" value="Unassembled WGS sequence"/>
</dbReference>
<evidence type="ECO:0000256" key="1">
    <source>
        <dbReference type="ARBA" id="ARBA00022729"/>
    </source>
</evidence>
<dbReference type="PROSITE" id="PS51208">
    <property type="entry name" value="AUTOTRANSPORTER"/>
    <property type="match status" value="1"/>
</dbReference>
<dbReference type="CDD" id="cd01344">
    <property type="entry name" value="PL2_Passenger_AT"/>
    <property type="match status" value="1"/>
</dbReference>
<dbReference type="InterPro" id="IPR006315">
    <property type="entry name" value="OM_autotransptr_brl_dom"/>
</dbReference>
<keyword evidence="5" id="KW-1185">Reference proteome</keyword>
<name>A0ABS1IMV9_9GAMM</name>
<dbReference type="Pfam" id="PF03797">
    <property type="entry name" value="Autotransporter"/>
    <property type="match status" value="1"/>
</dbReference>
<reference evidence="4 5" key="1">
    <citation type="submission" date="2020-11" db="EMBL/GenBank/DDBJ databases">
        <title>Insectihabitans protaetiae gen. nov. sp. nov. and Insectihabitans allomyrinae sp. nov., isolated from larvae of Protaetia brevitarsis seulensis and Allomyrina dichotoma, respectively.</title>
        <authorList>
            <person name="Lee S.D."/>
            <person name="Byeon Y.-S."/>
            <person name="Kim S.-M."/>
            <person name="Yang H.L."/>
            <person name="Kim I.S."/>
        </authorList>
    </citation>
    <scope>NUCLEOTIDE SEQUENCE [LARGE SCALE GENOMIC DNA]</scope>
    <source>
        <strain evidence="4 5">BWR-B9</strain>
    </source>
</reference>
<organism evidence="4 5">
    <name type="scientific">Limnobaculum allomyrinae</name>
    <dbReference type="NCBI Taxonomy" id="2791986"/>
    <lineage>
        <taxon>Bacteria</taxon>
        <taxon>Pseudomonadati</taxon>
        <taxon>Pseudomonadota</taxon>
        <taxon>Gammaproteobacteria</taxon>
        <taxon>Enterobacterales</taxon>
        <taxon>Budviciaceae</taxon>
        <taxon>Limnobaculum</taxon>
    </lineage>
</organism>
<evidence type="ECO:0000256" key="2">
    <source>
        <dbReference type="SAM" id="Phobius"/>
    </source>
</evidence>
<dbReference type="PANTHER" id="PTHR35037">
    <property type="entry name" value="C-TERMINAL REGION OF AIDA-LIKE PROTEIN"/>
    <property type="match status" value="1"/>
</dbReference>
<dbReference type="Pfam" id="PF12951">
    <property type="entry name" value="PATR"/>
    <property type="match status" value="5"/>
</dbReference>
<evidence type="ECO:0000313" key="5">
    <source>
        <dbReference type="Proteomes" id="UP001296921"/>
    </source>
</evidence>
<dbReference type="Pfam" id="PF18883">
    <property type="entry name" value="AC_1"/>
    <property type="match status" value="1"/>
</dbReference>
<dbReference type="RefSeq" id="WP_218468203.1">
    <property type="nucleotide sequence ID" value="NZ_JADRCR010000002.1"/>
</dbReference>
<keyword evidence="2" id="KW-0472">Membrane</keyword>
<dbReference type="InterPro" id="IPR005546">
    <property type="entry name" value="Autotransporte_beta"/>
</dbReference>
<sequence length="1631" mass="169395">MKKRLDKQTNGNYRFNSLHKAIVLSFPAVYLGFSMSAIGAQTLTEGQDIYANGLNIGAYDLVLGGDVTWNKSFKIDAAEKSTIVIDGNGKVIHISTDDGQRLFDINEKLDSISIKNATITVDPFTGAHSTLIKLDSSKTTLNLNLEGTTFLDIGPTNYTSGSSADYGPILSIRGGTGSVMNIDSGTEGLVFKGNHGLWDQPGAVGLYSDNVMNFNGKVTFDSNWTGNYGGAVTVYDTDGSVMNFNGEANFINNHSSVFGGAIDSWGGAATLTFNGPTNFTGNYVYGSTVDTYEYPNHVNGQDSRGGAINIGYLNPGSAGVVLDFNNAVTFKNNFVVETKNNHDALGGAVSAYGNGSNYNYLMNFNGATTFDGNYVYSLTGDAYGGAIYYDAGKKAVLNLGPGSTVTNNVAKTLGGAIYLEGGTINLNANGGDIVFQGNRQGATFTDIGGGIYAPVAGTGDPNAIYLGGSGSLNMDVAASNLIHFYDPIASVSSATMEINKTGDGEVIFHGNSSNPGDALYNSDIKNNTNVNGGKFTLVDGVSYGNVGFGTFAVNDKATLQGNDKTTLTAKGININAGGTVLTNGVFNLTAGANNVVSTAGLFTGSGTLVAPVISLSNSAANITVANIESGKELVMDALLQDAGSFNKAGDGTLVLTKTNTFTGATTIDGGTLKANIVDIIAASSGLTMTAGVFDLNNFDQTVKSLSGTGSITMGTGNLTVKDTDTTTYDGIISGNGSLTKDGSGSLTLTAENTYQGGTNVKAGTLVATQSKALSSGDIANNGTLQLDFANDEVLANALSGTGVLNKTGSGKATLTHNGGSQGDVNVKAGTLRFEQAGDFKAANVTSDAQATLSMAANTTLAVADKFKIDGKFDVAAGNAASVVTAKSAEIGSGATFNLSGYSVPATMSSKELGGNQFRVITTSAAGKLTGDFKSVSVGGAASEVDYLTLTPIHDDQNYSIGLGLAWYAAESQSPEKAHGSFTLVDQKEFFDLGAVLADEAANAATGWDGKTLTKAGEGTLQLSSANTYTGATLINAGTLRAGSADIIAKSSQVTVADAGTFDLNSFDQQVNNLNGAGKVTLGSATLTTTNDVNNTFSGVISGAGNFVQEGNGQLTITNSQTYQGTTNINAGYMTLLNNAVLESSNVTIAKGAELGGYGGVNGSVINDGLLATADAANGYAAEPAGNFTIGGNFTNNGEIRMASPDPRSQTIVKGNYIGNNGLLTLSTVLGGDNSITDKLVISGDTSGTTNVVVNNAGGEGAQTKKGIEVISVGGQSNGQFTLANRVVAGAYEYSLYQGLPYEENGNWYLRSVGPENKPQLRPEAGIYLSNQSMASVLQSLTLFDRQGSQFRSADSSTWGRIIGGRVDNKAGNGALDTNSDYTLIQVGGDLLSYTAGDTGTVVGVMGSWGDVDSDTSSNANMNGKQYSATGTVEGFSLGMYATWFADAKDQKGAYVDGWSQYGWYNNTSSGDSMSTDKYDSTSMTSSLETGYSFVLNDNVMNEWRLIPQAQVVYNDYSADSFVDSGKTKVDGQKNDNWSTRLGSRVTGKIKGESYTHRPFAEVNWWYSQDGASVKMDQDTVKQDMPKNRAELKLGLQSEFDNNWSTTVSVGGQVGDQSYRSMQGGINVRYAF</sequence>
<dbReference type="PANTHER" id="PTHR35037:SF3">
    <property type="entry name" value="C-TERMINAL REGION OF AIDA-LIKE PROTEIN"/>
    <property type="match status" value="1"/>
</dbReference>
<feature type="transmembrane region" description="Helical" evidence="2">
    <location>
        <begin position="21"/>
        <end position="40"/>
    </location>
</feature>
<dbReference type="EMBL" id="JADRCR010000002">
    <property type="protein sequence ID" value="MBK5143084.1"/>
    <property type="molecule type" value="Genomic_DNA"/>
</dbReference>
<feature type="domain" description="Autotransporter" evidence="3">
    <location>
        <begin position="1350"/>
        <end position="1631"/>
    </location>
</feature>
<evidence type="ECO:0000259" key="3">
    <source>
        <dbReference type="PROSITE" id="PS51208"/>
    </source>
</evidence>
<keyword evidence="1" id="KW-0732">Signal</keyword>
<gene>
    <name evidence="4" type="ORF">I2494_05030</name>
</gene>
<dbReference type="NCBIfam" id="TIGR02601">
    <property type="entry name" value="autotrns_rpt"/>
    <property type="match status" value="4"/>
</dbReference>
<dbReference type="InterPro" id="IPR051551">
    <property type="entry name" value="Autotransporter_adhesion"/>
</dbReference>
<proteinExistence type="predicted"/>
<accession>A0ABS1IMV9</accession>
<dbReference type="SMART" id="SM00869">
    <property type="entry name" value="Autotransporter"/>
    <property type="match status" value="1"/>
</dbReference>
<dbReference type="InterPro" id="IPR043990">
    <property type="entry name" value="AC_1"/>
</dbReference>
<comment type="caution">
    <text evidence="4">The sequence shown here is derived from an EMBL/GenBank/DDBJ whole genome shotgun (WGS) entry which is preliminary data.</text>
</comment>
<dbReference type="NCBIfam" id="TIGR01414">
    <property type="entry name" value="autotrans_barl"/>
    <property type="match status" value="1"/>
</dbReference>
<dbReference type="InterPro" id="IPR013425">
    <property type="entry name" value="Autotrns_rpt"/>
</dbReference>
<evidence type="ECO:0000313" key="4">
    <source>
        <dbReference type="EMBL" id="MBK5143084.1"/>
    </source>
</evidence>
<keyword evidence="2" id="KW-1133">Transmembrane helix</keyword>